<proteinExistence type="predicted"/>
<keyword evidence="2" id="KW-1185">Reference proteome</keyword>
<reference evidence="1 2" key="1">
    <citation type="journal article" date="2022" name="Hortic Res">
        <title>A haplotype resolved chromosomal level avocado genome allows analysis of novel avocado genes.</title>
        <authorList>
            <person name="Nath O."/>
            <person name="Fletcher S.J."/>
            <person name="Hayward A."/>
            <person name="Shaw L.M."/>
            <person name="Masouleh A.K."/>
            <person name="Furtado A."/>
            <person name="Henry R.J."/>
            <person name="Mitter N."/>
        </authorList>
    </citation>
    <scope>NUCLEOTIDE SEQUENCE [LARGE SCALE GENOMIC DNA]</scope>
    <source>
        <strain evidence="2">cv. Hass</strain>
    </source>
</reference>
<gene>
    <name evidence="1" type="ORF">MRB53_028408</name>
</gene>
<evidence type="ECO:0000313" key="2">
    <source>
        <dbReference type="Proteomes" id="UP001234297"/>
    </source>
</evidence>
<evidence type="ECO:0000313" key="1">
    <source>
        <dbReference type="EMBL" id="KAJ8619879.1"/>
    </source>
</evidence>
<protein>
    <submittedName>
        <fullName evidence="1">Uncharacterized protein</fullName>
    </submittedName>
</protein>
<organism evidence="1 2">
    <name type="scientific">Persea americana</name>
    <name type="common">Avocado</name>
    <dbReference type="NCBI Taxonomy" id="3435"/>
    <lineage>
        <taxon>Eukaryota</taxon>
        <taxon>Viridiplantae</taxon>
        <taxon>Streptophyta</taxon>
        <taxon>Embryophyta</taxon>
        <taxon>Tracheophyta</taxon>
        <taxon>Spermatophyta</taxon>
        <taxon>Magnoliopsida</taxon>
        <taxon>Magnoliidae</taxon>
        <taxon>Laurales</taxon>
        <taxon>Lauraceae</taxon>
        <taxon>Persea</taxon>
    </lineage>
</organism>
<comment type="caution">
    <text evidence="1">The sequence shown here is derived from an EMBL/GenBank/DDBJ whole genome shotgun (WGS) entry which is preliminary data.</text>
</comment>
<accession>A0ACC2KFG8</accession>
<name>A0ACC2KFG8_PERAE</name>
<sequence>MISCYAHNGDLREGWRMFEQMSIERACPNEFTLVTVLSICPKLGDLEMGLKVEKFVEDNRLCRNMIMSTAILEMYVKCGAIDDARREFDGMAERCCCMECNDRRLCLEWEIE</sequence>
<dbReference type="Proteomes" id="UP001234297">
    <property type="component" value="Chromosome 9"/>
</dbReference>
<dbReference type="EMBL" id="CM056817">
    <property type="protein sequence ID" value="KAJ8619879.1"/>
    <property type="molecule type" value="Genomic_DNA"/>
</dbReference>